<gene>
    <name evidence="2" type="ORF">PHYPSEUDO_006201</name>
</gene>
<reference evidence="2" key="1">
    <citation type="submission" date="2021-02" db="EMBL/GenBank/DDBJ databases">
        <authorList>
            <person name="Palmer J.M."/>
        </authorList>
    </citation>
    <scope>NUCLEOTIDE SEQUENCE</scope>
    <source>
        <strain evidence="2">SCRP734</strain>
    </source>
</reference>
<feature type="compositionally biased region" description="Low complexity" evidence="1">
    <location>
        <begin position="430"/>
        <end position="448"/>
    </location>
</feature>
<keyword evidence="3" id="KW-1185">Reference proteome</keyword>
<feature type="region of interest" description="Disordered" evidence="1">
    <location>
        <begin position="523"/>
        <end position="577"/>
    </location>
</feature>
<feature type="compositionally biased region" description="Basic and acidic residues" evidence="1">
    <location>
        <begin position="63"/>
        <end position="75"/>
    </location>
</feature>
<feature type="compositionally biased region" description="Low complexity" evidence="1">
    <location>
        <begin position="532"/>
        <end position="565"/>
    </location>
</feature>
<feature type="region of interest" description="Disordered" evidence="1">
    <location>
        <begin position="63"/>
        <end position="85"/>
    </location>
</feature>
<feature type="region of interest" description="Disordered" evidence="1">
    <location>
        <begin position="429"/>
        <end position="507"/>
    </location>
</feature>
<comment type="caution">
    <text evidence="2">The sequence shown here is derived from an EMBL/GenBank/DDBJ whole genome shotgun (WGS) entry which is preliminary data.</text>
</comment>
<evidence type="ECO:0000256" key="1">
    <source>
        <dbReference type="SAM" id="MobiDB-lite"/>
    </source>
</evidence>
<proteinExistence type="predicted"/>
<evidence type="ECO:0000313" key="2">
    <source>
        <dbReference type="EMBL" id="KAG7381315.1"/>
    </source>
</evidence>
<dbReference type="OrthoDB" id="168509at2759"/>
<accession>A0A8T1VJ68</accession>
<feature type="region of interest" description="Disordered" evidence="1">
    <location>
        <begin position="357"/>
        <end position="410"/>
    </location>
</feature>
<dbReference type="EMBL" id="JAGDFM010000251">
    <property type="protein sequence ID" value="KAG7381315.1"/>
    <property type="molecule type" value="Genomic_DNA"/>
</dbReference>
<protein>
    <submittedName>
        <fullName evidence="2">Uncharacterized protein</fullName>
    </submittedName>
</protein>
<sequence length="691" mass="74991">MAKNVADETYEAFKARKRKEFDARHAGRAQTTQRQLLRVHLQHFLLTVGATVGRERLRLGEHKHLVSREEKDHTTAGKGNESQSFANEQKRLAVAREAAIAKRHQSAHVIQSFIRRRRHSARIQDAVIENELSSTSVLIPLEIEKPVAPLKAITETLPAAVAIIPVDPHPRATLPPYEIVIELVAARALALGAASIGALDGKYIETELLLKRQSAVVARVVPTWQFVSSLQENSTEIPLQDCSLRFSLDLNNGVRHGLASPESVIDELSATVIVRATGDNGGGNTNTLGVVGIPLSLLETPLATGYALCRWFPMEKAYPGHTARGDLRVSVCYLMRQTSSDSVMMVPYVNTASLKNASDETQVQQERKQPVARRVKKAPIAAVPKRKLAGKSFQQKRAQQEAAGKSEKLKSPLLSLKDALASPVGRISRAEALSPPSSPSSVASSDASENVDSPKTERQVQPSRRFSAPKRQQRDSRPAQSSPSKEEETVEAKANSPGTPPKHFLKRKPYKVVFRKLDWSGVASKTDSNLPSSSNSGQVNSGVGSLPPKSSRSASRASNSSVATSDNGDAGTTFDSAITPKPGAFIDAATARRLAVLETAMYERCGVTRETASLARFKYQAERKKFVTTLQSQSSSEIESCSAASEAAVKELWKRLTGDLSGQIYASTLRGLTAKPIEAIEPVDKKGNFNL</sequence>
<name>A0A8T1VJ68_9STRA</name>
<dbReference type="AlphaFoldDB" id="A0A8T1VJ68"/>
<evidence type="ECO:0000313" key="3">
    <source>
        <dbReference type="Proteomes" id="UP000694044"/>
    </source>
</evidence>
<organism evidence="2 3">
    <name type="scientific">Phytophthora pseudosyringae</name>
    <dbReference type="NCBI Taxonomy" id="221518"/>
    <lineage>
        <taxon>Eukaryota</taxon>
        <taxon>Sar</taxon>
        <taxon>Stramenopiles</taxon>
        <taxon>Oomycota</taxon>
        <taxon>Peronosporomycetes</taxon>
        <taxon>Peronosporales</taxon>
        <taxon>Peronosporaceae</taxon>
        <taxon>Phytophthora</taxon>
    </lineage>
</organism>
<dbReference type="Proteomes" id="UP000694044">
    <property type="component" value="Unassembled WGS sequence"/>
</dbReference>